<evidence type="ECO:0000256" key="2">
    <source>
        <dbReference type="ARBA" id="ARBA00022741"/>
    </source>
</evidence>
<dbReference type="GO" id="GO:0005524">
    <property type="term" value="F:ATP binding"/>
    <property type="evidence" value="ECO:0007669"/>
    <property type="project" value="UniProtKB-KW"/>
</dbReference>
<dbReference type="NCBIfam" id="NF038214">
    <property type="entry name" value="IS21_help_AAA"/>
    <property type="match status" value="1"/>
</dbReference>
<reference evidence="6 7" key="1">
    <citation type="submission" date="2019-03" db="EMBL/GenBank/DDBJ databases">
        <title>Paraburkholderia sp. isolated from native Mimosa gymnas in Guartela State Park, Brazil.</title>
        <authorList>
            <person name="Paulitsch F."/>
            <person name="Hungria M."/>
            <person name="Delamuta J.R.M."/>
            <person name="Ribeiro R.A."/>
            <person name="Dall'Agnol R."/>
            <person name="Silva J.S.B."/>
        </authorList>
    </citation>
    <scope>NUCLEOTIDE SEQUENCE [LARGE SCALE GENOMIC DNA]</scope>
    <source>
        <strain evidence="6 7">CNPSo 3008</strain>
    </source>
</reference>
<dbReference type="InterPro" id="IPR028350">
    <property type="entry name" value="DNAC/IstB-like"/>
</dbReference>
<protein>
    <submittedName>
        <fullName evidence="6">AAA family ATPase</fullName>
    </submittedName>
</protein>
<dbReference type="InterPro" id="IPR002611">
    <property type="entry name" value="IstB_ATP-bd"/>
</dbReference>
<accession>A0A4R5L0S4</accession>
<dbReference type="OrthoDB" id="9773429at2"/>
<keyword evidence="3" id="KW-0067">ATP-binding</keyword>
<evidence type="ECO:0000256" key="4">
    <source>
        <dbReference type="SAM" id="MobiDB-lite"/>
    </source>
</evidence>
<proteinExistence type="inferred from homology"/>
<dbReference type="Pfam" id="PF01695">
    <property type="entry name" value="IstB_IS21"/>
    <property type="match status" value="1"/>
</dbReference>
<gene>
    <name evidence="6" type="ORF">E1N52_41840</name>
</gene>
<dbReference type="SUPFAM" id="SSF52540">
    <property type="entry name" value="P-loop containing nucleoside triphosphate hydrolases"/>
    <property type="match status" value="1"/>
</dbReference>
<dbReference type="GO" id="GO:0006260">
    <property type="term" value="P:DNA replication"/>
    <property type="evidence" value="ECO:0007669"/>
    <property type="project" value="TreeGrafter"/>
</dbReference>
<feature type="domain" description="AAA+ ATPase" evidence="5">
    <location>
        <begin position="95"/>
        <end position="228"/>
    </location>
</feature>
<dbReference type="Proteomes" id="UP000295606">
    <property type="component" value="Unassembled WGS sequence"/>
</dbReference>
<dbReference type="CDD" id="cd00009">
    <property type="entry name" value="AAA"/>
    <property type="match status" value="1"/>
</dbReference>
<dbReference type="InterPro" id="IPR003593">
    <property type="entry name" value="AAA+_ATPase"/>
</dbReference>
<dbReference type="SMART" id="SM00382">
    <property type="entry name" value="AAA"/>
    <property type="match status" value="1"/>
</dbReference>
<dbReference type="PANTHER" id="PTHR30050:SF4">
    <property type="entry name" value="ATP-BINDING PROTEIN RV3427C IN INSERTION SEQUENCE-RELATED"/>
    <property type="match status" value="1"/>
</dbReference>
<evidence type="ECO:0000313" key="6">
    <source>
        <dbReference type="EMBL" id="TDG02038.1"/>
    </source>
</evidence>
<dbReference type="AlphaFoldDB" id="A0A4R5L0S4"/>
<sequence length="263" mass="29808">MTVPNPQNTEALRARARALRMNGLLEHWPEVEGADWIAPLLQWEEEERAHRSLQRRIRDARLGHFKGLADFEWAWPKRIDRAAVEDLMSLTFLADAANVVFIGPNGVGKSTLAKNVASQALVAGRSVLFRSASEMLGELASLDSDSALRRRLHHYAAPDVLLIDEVGYLSYTNRHADLLFELISRRYEARSTIVTTNKAFADWSEVFPNAACVVSLVDRLVHRAEVISIDGESYRLKEARERTEARARQRGVKKSFTRKEDET</sequence>
<dbReference type="InterPro" id="IPR027417">
    <property type="entry name" value="P-loop_NTPase"/>
</dbReference>
<dbReference type="InterPro" id="IPR047661">
    <property type="entry name" value="IstB"/>
</dbReference>
<name>A0A4R5L0S4_9BURK</name>
<dbReference type="Gene3D" id="3.40.50.300">
    <property type="entry name" value="P-loop containing nucleotide triphosphate hydrolases"/>
    <property type="match status" value="1"/>
</dbReference>
<keyword evidence="2" id="KW-0547">Nucleotide-binding</keyword>
<evidence type="ECO:0000256" key="1">
    <source>
        <dbReference type="ARBA" id="ARBA00008059"/>
    </source>
</evidence>
<dbReference type="PIRSF" id="PIRSF003073">
    <property type="entry name" value="DNAC_TnpB_IstB"/>
    <property type="match status" value="1"/>
</dbReference>
<dbReference type="PANTHER" id="PTHR30050">
    <property type="entry name" value="CHROMOSOMAL REPLICATION INITIATOR PROTEIN DNAA"/>
    <property type="match status" value="1"/>
</dbReference>
<comment type="similarity">
    <text evidence="1">Belongs to the IS21/IS1162 putative ATP-binding protein family.</text>
</comment>
<dbReference type="RefSeq" id="WP_133190832.1">
    <property type="nucleotide sequence ID" value="NZ_SMOD01000082.1"/>
</dbReference>
<evidence type="ECO:0000313" key="7">
    <source>
        <dbReference type="Proteomes" id="UP000295606"/>
    </source>
</evidence>
<dbReference type="EMBL" id="SMOD01000082">
    <property type="protein sequence ID" value="TDG02038.1"/>
    <property type="molecule type" value="Genomic_DNA"/>
</dbReference>
<evidence type="ECO:0000259" key="5">
    <source>
        <dbReference type="SMART" id="SM00382"/>
    </source>
</evidence>
<comment type="caution">
    <text evidence="6">The sequence shown here is derived from an EMBL/GenBank/DDBJ whole genome shotgun (WGS) entry which is preliminary data.</text>
</comment>
<evidence type="ECO:0000256" key="3">
    <source>
        <dbReference type="ARBA" id="ARBA00022840"/>
    </source>
</evidence>
<feature type="region of interest" description="Disordered" evidence="4">
    <location>
        <begin position="239"/>
        <end position="263"/>
    </location>
</feature>
<organism evidence="6 7">
    <name type="scientific">Paraburkholderia guartelaensis</name>
    <dbReference type="NCBI Taxonomy" id="2546446"/>
    <lineage>
        <taxon>Bacteria</taxon>
        <taxon>Pseudomonadati</taxon>
        <taxon>Pseudomonadota</taxon>
        <taxon>Betaproteobacteria</taxon>
        <taxon>Burkholderiales</taxon>
        <taxon>Burkholderiaceae</taxon>
        <taxon>Paraburkholderia</taxon>
    </lineage>
</organism>